<dbReference type="InterPro" id="IPR024624">
    <property type="entry name" value="Pyridox_Oxase_Alr4036_FMN-bd"/>
</dbReference>
<dbReference type="Gene3D" id="2.30.110.10">
    <property type="entry name" value="Electron Transport, Fmn-binding Protein, Chain A"/>
    <property type="match status" value="1"/>
</dbReference>
<dbReference type="PANTHER" id="PTHR28243:SF1">
    <property type="entry name" value="PYRIDOXAMINE 5'-PHOSPHATE OXIDASE ALR4036 FAMILY FMN-BINDING DOMAIN-CONTAINING PROTEIN"/>
    <property type="match status" value="1"/>
</dbReference>
<evidence type="ECO:0000259" key="1">
    <source>
        <dbReference type="Pfam" id="PF12766"/>
    </source>
</evidence>
<proteinExistence type="predicted"/>
<comment type="caution">
    <text evidence="2">The sequence shown here is derived from an EMBL/GenBank/DDBJ whole genome shotgun (WGS) entry which is preliminary data.</text>
</comment>
<feature type="domain" description="Pyridoxamine 5'-phosphate oxidase Alr4036 family FMN-binding" evidence="1">
    <location>
        <begin position="6"/>
        <end position="96"/>
    </location>
</feature>
<dbReference type="Pfam" id="PF12766">
    <property type="entry name" value="Pyridox_oxase_2"/>
    <property type="match status" value="1"/>
</dbReference>
<dbReference type="PANTHER" id="PTHR28243">
    <property type="entry name" value="AGL049CP"/>
    <property type="match status" value="1"/>
</dbReference>
<dbReference type="Proteomes" id="UP000437131">
    <property type="component" value="Unassembled WGS sequence"/>
</dbReference>
<evidence type="ECO:0000313" key="3">
    <source>
        <dbReference type="Proteomes" id="UP000437131"/>
    </source>
</evidence>
<reference evidence="2 3" key="1">
    <citation type="submission" date="2019-11" db="EMBL/GenBank/DDBJ databases">
        <title>Isolation of a new High Light Tolerant Cyanobacteria.</title>
        <authorList>
            <person name="Dobson Z."/>
            <person name="Vaughn N."/>
            <person name="Vaughn M."/>
            <person name="Fromme P."/>
            <person name="Mazor Y."/>
        </authorList>
    </citation>
    <scope>NUCLEOTIDE SEQUENCE [LARGE SCALE GENOMIC DNA]</scope>
    <source>
        <strain evidence="2 3">0216</strain>
    </source>
</reference>
<dbReference type="AlphaFoldDB" id="A0A844GS99"/>
<dbReference type="RefSeq" id="WP_155083312.1">
    <property type="nucleotide sequence ID" value="NZ_WMIA01000005.1"/>
</dbReference>
<dbReference type="SUPFAM" id="SSF50475">
    <property type="entry name" value="FMN-binding split barrel"/>
    <property type="match status" value="1"/>
</dbReference>
<dbReference type="NCBIfam" id="TIGR04026">
    <property type="entry name" value="PPOX_FMN_cyano"/>
    <property type="match status" value="1"/>
</dbReference>
<dbReference type="InterPro" id="IPR024015">
    <property type="entry name" value="Pyridox_Oxase_FMN-dep_Alr4036"/>
</dbReference>
<accession>A0A844GS99</accession>
<dbReference type="GO" id="GO:0010181">
    <property type="term" value="F:FMN binding"/>
    <property type="evidence" value="ECO:0007669"/>
    <property type="project" value="InterPro"/>
</dbReference>
<name>A0A844GS99_9CHRO</name>
<dbReference type="InterPro" id="IPR012349">
    <property type="entry name" value="Split_barrel_FMN-bd"/>
</dbReference>
<evidence type="ECO:0000313" key="2">
    <source>
        <dbReference type="EMBL" id="MTF38423.1"/>
    </source>
</evidence>
<sequence length="195" mass="23115">MEITVKWRSYLQKALHKNRSQVFSKYIQLATITKEGYPANRTVVFRGFLENSNVIQIITDTRSEKYSHLQTNPVAEICWYFAKTREQFRIRGKIDLVIGNNNNLTWQKARQNTWNNLSKNGKEQFYWDTPGEEKIEKEKEEQIPIIDEKTPPENFCLLLLNPDKVDHLELRGNPQNRHLYTLQDNNQWSYTAVNP</sequence>
<gene>
    <name evidence="2" type="ORF">GGC33_05745</name>
</gene>
<protein>
    <submittedName>
        <fullName evidence="2">Pyridoxamine 5'-phosphate oxidase</fullName>
    </submittedName>
</protein>
<dbReference type="EMBL" id="WMIA01000005">
    <property type="protein sequence ID" value="MTF38423.1"/>
    <property type="molecule type" value="Genomic_DNA"/>
</dbReference>
<organism evidence="2 3">
    <name type="scientific">Cyanobacterium aponinum 0216</name>
    <dbReference type="NCBI Taxonomy" id="2676140"/>
    <lineage>
        <taxon>Bacteria</taxon>
        <taxon>Bacillati</taxon>
        <taxon>Cyanobacteriota</taxon>
        <taxon>Cyanophyceae</taxon>
        <taxon>Oscillatoriophycideae</taxon>
        <taxon>Chroococcales</taxon>
        <taxon>Geminocystaceae</taxon>
        <taxon>Cyanobacterium</taxon>
    </lineage>
</organism>